<feature type="domain" description="CNA-B" evidence="9">
    <location>
        <begin position="1882"/>
        <end position="1971"/>
    </location>
</feature>
<feature type="domain" description="Collagen binding" evidence="8">
    <location>
        <begin position="524"/>
        <end position="627"/>
    </location>
</feature>
<gene>
    <name evidence="12" type="ORF">AOC36_02310</name>
</gene>
<keyword evidence="7" id="KW-0472">Membrane</keyword>
<dbReference type="Pfam" id="PF05737">
    <property type="entry name" value="Collagen_bind"/>
    <property type="match status" value="3"/>
</dbReference>
<keyword evidence="7" id="KW-0812">Transmembrane</keyword>
<evidence type="ECO:0000256" key="1">
    <source>
        <dbReference type="ARBA" id="ARBA00004168"/>
    </source>
</evidence>
<feature type="compositionally biased region" description="Polar residues" evidence="6">
    <location>
        <begin position="333"/>
        <end position="352"/>
    </location>
</feature>
<dbReference type="Proteomes" id="UP000063781">
    <property type="component" value="Chromosome"/>
</dbReference>
<proteinExistence type="predicted"/>
<feature type="domain" description="CNA-B" evidence="9">
    <location>
        <begin position="1580"/>
        <end position="1678"/>
    </location>
</feature>
<feature type="domain" description="CNA-B" evidence="9">
    <location>
        <begin position="2078"/>
        <end position="2168"/>
    </location>
</feature>
<evidence type="ECO:0000313" key="12">
    <source>
        <dbReference type="EMBL" id="AMC92857.1"/>
    </source>
</evidence>
<evidence type="ECO:0000256" key="3">
    <source>
        <dbReference type="ARBA" id="ARBA00022525"/>
    </source>
</evidence>
<evidence type="ECO:0008006" key="14">
    <source>
        <dbReference type="Google" id="ProtNLM"/>
    </source>
</evidence>
<accession>A0A0X8GYP6</accession>
<evidence type="ECO:0000256" key="7">
    <source>
        <dbReference type="SAM" id="Phobius"/>
    </source>
</evidence>
<keyword evidence="3" id="KW-0964">Secreted</keyword>
<feature type="region of interest" description="Disordered" evidence="6">
    <location>
        <begin position="332"/>
        <end position="352"/>
    </location>
</feature>
<dbReference type="SUPFAM" id="SSF49401">
    <property type="entry name" value="Bacterial adhesins"/>
    <property type="match status" value="8"/>
</dbReference>
<keyword evidence="4" id="KW-0732">Signal</keyword>
<evidence type="ECO:0000259" key="8">
    <source>
        <dbReference type="Pfam" id="PF05737"/>
    </source>
</evidence>
<dbReference type="Pfam" id="PF05738">
    <property type="entry name" value="Cna_B"/>
    <property type="match status" value="9"/>
</dbReference>
<dbReference type="GO" id="GO:0005518">
    <property type="term" value="F:collagen binding"/>
    <property type="evidence" value="ECO:0007669"/>
    <property type="project" value="InterPro"/>
</dbReference>
<dbReference type="Pfam" id="PF17961">
    <property type="entry name" value="Big_8"/>
    <property type="match status" value="1"/>
</dbReference>
<dbReference type="InterPro" id="IPR041033">
    <property type="entry name" value="SpaA_PFL_dom_1"/>
</dbReference>
<reference evidence="12 13" key="1">
    <citation type="submission" date="2015-10" db="EMBL/GenBank/DDBJ databases">
        <title>Erysipelothrix larvae sp. LV19 isolated from the larval gut of the rhinoceros beetle, Trypoxylus dichotomus.</title>
        <authorList>
            <person name="Lim S."/>
            <person name="Kim B.-C."/>
        </authorList>
    </citation>
    <scope>NUCLEOTIDE SEQUENCE [LARGE SCALE GENOMIC DNA]</scope>
    <source>
        <strain evidence="12 13">LV19</strain>
    </source>
</reference>
<name>A0A0X8GYP6_9FIRM</name>
<dbReference type="CDD" id="cd00222">
    <property type="entry name" value="CollagenBindB"/>
    <property type="match status" value="8"/>
</dbReference>
<dbReference type="Gene3D" id="2.60.40.10">
    <property type="entry name" value="Immunoglobulins"/>
    <property type="match status" value="1"/>
</dbReference>
<feature type="domain" description="CNA-B" evidence="9">
    <location>
        <begin position="1686"/>
        <end position="1776"/>
    </location>
</feature>
<dbReference type="InterPro" id="IPR041171">
    <property type="entry name" value="SDR_Ig"/>
</dbReference>
<dbReference type="InterPro" id="IPR013783">
    <property type="entry name" value="Ig-like_fold"/>
</dbReference>
<evidence type="ECO:0000259" key="10">
    <source>
        <dbReference type="Pfam" id="PF17802"/>
    </source>
</evidence>
<dbReference type="EMBL" id="CP013213">
    <property type="protein sequence ID" value="AMC92857.1"/>
    <property type="molecule type" value="Genomic_DNA"/>
</dbReference>
<feature type="domain" description="CNA-B" evidence="9">
    <location>
        <begin position="1980"/>
        <end position="2070"/>
    </location>
</feature>
<evidence type="ECO:0000256" key="2">
    <source>
        <dbReference type="ARBA" id="ARBA00022512"/>
    </source>
</evidence>
<dbReference type="InterPro" id="IPR011252">
    <property type="entry name" value="Fibrogen-bd_dom1"/>
</dbReference>
<dbReference type="Pfam" id="PF17802">
    <property type="entry name" value="SpaA"/>
    <property type="match status" value="1"/>
</dbReference>
<evidence type="ECO:0000256" key="6">
    <source>
        <dbReference type="SAM" id="MobiDB-lite"/>
    </source>
</evidence>
<dbReference type="Gene3D" id="2.60.40.1140">
    <property type="entry name" value="Collagen-binding surface protein Cna, B-type domain"/>
    <property type="match status" value="9"/>
</dbReference>
<feature type="domain" description="CNA-B" evidence="9">
    <location>
        <begin position="1784"/>
        <end position="1874"/>
    </location>
</feature>
<dbReference type="STRING" id="1514105.AOC36_02310"/>
<dbReference type="InterPro" id="IPR008966">
    <property type="entry name" value="Adhesion_dom_sf"/>
</dbReference>
<evidence type="ECO:0000256" key="5">
    <source>
        <dbReference type="ARBA" id="ARBA00023088"/>
    </source>
</evidence>
<feature type="domain" description="Collagen binding" evidence="8">
    <location>
        <begin position="815"/>
        <end position="909"/>
    </location>
</feature>
<feature type="domain" description="CNA-B" evidence="9">
    <location>
        <begin position="2176"/>
        <end position="2266"/>
    </location>
</feature>
<feature type="domain" description="Collagen binding" evidence="8">
    <location>
        <begin position="244"/>
        <end position="353"/>
    </location>
</feature>
<dbReference type="Gene3D" id="2.60.40.1280">
    <property type="match status" value="1"/>
</dbReference>
<dbReference type="Gene3D" id="2.60.40.740">
    <property type="match status" value="7"/>
</dbReference>
<evidence type="ECO:0000256" key="4">
    <source>
        <dbReference type="ARBA" id="ARBA00022729"/>
    </source>
</evidence>
<evidence type="ECO:0000259" key="9">
    <source>
        <dbReference type="Pfam" id="PF05738"/>
    </source>
</evidence>
<keyword evidence="2" id="KW-0134">Cell wall</keyword>
<organism evidence="12 13">
    <name type="scientific">Erysipelothrix larvae</name>
    <dbReference type="NCBI Taxonomy" id="1514105"/>
    <lineage>
        <taxon>Bacteria</taxon>
        <taxon>Bacillati</taxon>
        <taxon>Bacillota</taxon>
        <taxon>Erysipelotrichia</taxon>
        <taxon>Erysipelotrichales</taxon>
        <taxon>Erysipelotrichaceae</taxon>
        <taxon>Erysipelothrix</taxon>
    </lineage>
</organism>
<dbReference type="InterPro" id="IPR008454">
    <property type="entry name" value="Collagen-bd_Cna-like_B-typ_dom"/>
</dbReference>
<dbReference type="GO" id="GO:0007155">
    <property type="term" value="P:cell adhesion"/>
    <property type="evidence" value="ECO:0007669"/>
    <property type="project" value="InterPro"/>
</dbReference>
<keyword evidence="7" id="KW-1133">Transmembrane helix</keyword>
<sequence>MCILHKKEGVIFVVQRIKHILICLVVIFLGFSTIYAEAEISSLQSGIWDPRELWLDRALSSVSVSVDGHDYELSDNDTLHLDYDSIENATVSMIYHFDLEHRSDDYPFETDNIPTDATFQFKIPDGLVPNSYATKDIMINDDGTLVVVGSFTLSEDGMVTLTFNDNINNYSERYAELYIDFSFDKSYVNEEETVEINIPFSEDAPYTITLDFSEDLENVDTKTGETGVYSGDTFIPTTVRPTHANWSILINTDKQSLKDVVVTDTLSNGQTIESIDDIVITQIKKNLNGDKTKTIIDASDLITLNAHGFVLALGDIEDIYLIEYTTKLDQGDRGTSSTLNNSATVESTTTSKETLDADPIHVNWGSINPTITKTGALKKDGSGNTIYDTIVWTIHYNYDEDALGNVILHDILSHGSVNPSTLRIEELTFNSLGNVITRTVVTDYTLSVSETNPTESTLTIQNSNGKAYDITFESSVPLGYEGKVINTVDDENPLTEGASGSVNVNTIPTGTKVANQKIENGIPYIAWTITINPQKINVGTISLVDLYNSNYFNLVDGSFVLTRNNVTLNSNQYTIDTNYVHTSNDALNGQHGFKLTLNNAGAATYVLKYRTTYTDLGIQQPQVANDAKIFFYAPDGDSGNGTGTPSGETGILEATITGPKAGISKDGRFLYDETIAQGDQYIEWTVKFNSSRLILKNAVLTDTINANLSFINYSTTKHLKISYRNSANVEIELVEGVDYTLNWNLNSKVFVLSFTHDTLATEYTIVYITSAPVDNVTTNNTVSLTWHGATESTSKTLNPRELTATKTSNVRTEGTNRYIDWTITFNSQKNVIKNLVFTDTMQPLTSTIVPPVQLYEVNGQVETLVPTSLYTISNHDTSDSGYSGPGFVLTIPKTNPVVYRIKYTTKLAPKDELVDTINKLTYAYTGHPTPSQTTNTVSKRTLQIDKNAIQILNKDSLVLAREIEWQVVVNSGLMNLVNPVYSDTANTDQKILANTIVIERLTSSGYVNITNSLTLSTSDQTFSVDLPDGPYQYRVTYRSEIIEYPYRKFQGYESQEGYFNLAIITDNLDEENKIIARDFATIKYYQNNQNNNPSKSGVQNEQTDIIDWNVTLNPDRQPIKDGTIFDQLGNDNTTSLHHFIKESLVVWLVTPTGEAVEVSPDNYVITYSDAPLKSFTLTFKDFTLDVGGTTYTESKNQINNTYKLTYQTELDVSVKGIITVVNNAGIRGYSNYSWTETVRKEVRTEKWYIGTASDGSKVPLSIQKNDSLSNKPIANVEFTLQRVNGVNNTVTNTYASLITDENGLITTNVRAGRYLIKEIKTPTGYVSLPSNLDLKLIIERDANGATQIILNDATWMSNNPALTSVNGQLVITNDRLVGSVNATKRWNNLNAPTAPNNPTIWLQLWRTDSNNVTEKVPNEAVKKLVSGVETVTWTNILLYDENVEAYTFFVKEVDADGNLWTPNGYTTTTNGLTLTNTYDSPTISIPVTKAWIDYANKLSTRPSTVSVNAVNTKTNQVLGTLVLSAPLWSGTFTSLPKYDKAGELISYTLKESTPTGYSDSLSGTMDGFELTNTYTHQVQVDGTKVWDDDNNRDGLRPESIEVTLYVQSLENDEIVSLPLETKTVTPDDSGNWTFSFTGLPYGPETNPFVYTVGESEVHEYIAVVTQDDQTLTMTITNTHTPQSTQVDVTKVWVDDDDYDALRDDVVIRLLEDGVFKGKTITLTNDTHWMGSFENLDKFKPGSVGVEVVYTLEEVSLDGYDSTITGTQHDGFVVTNTHKPEETTISVTKTWVDDDNYDALREAVEITLYKDGQPTDQTRILSEENNWTASFDHLYLYEPGGQMQPVVYTVVETSVTGYTNDVTKTSSDQFNVTNTHTPDKTQVVVSKVWDDDDDYDALREAVEITLYKDGQPTDQTRILSEENNWTASFDDLYLYRPGGQHERIEYTVKETDLDGYLYDITGSHDDGYKVTNVHMPEKTSVTVSKTWVDDDDYDALRHGVEVTLYADGEATGETRILSQETNWMASFDNLYLYRPGGNHEQILYTVNETEVEGYTSEITGSQETGYVITNTHTPLKTSVPVSKVWVDEDNRDALRHAVEVTLYADGEATHQTLIVSDENNWTVTFDDLYLYKPGGNQELISYTVEETQIEGYSAGITGSQEAGYVITNTHIPEKTQVSITKVWDDDANRDNLRTAVEITLLIDGKVSDQTVMLSQENNWTASFDDLYLYRPGGDHQRYQYTVIETPLEGYTSTITGSVDQGYVITNTHIPQT</sequence>
<evidence type="ECO:0000259" key="11">
    <source>
        <dbReference type="Pfam" id="PF17961"/>
    </source>
</evidence>
<keyword evidence="13" id="KW-1185">Reference proteome</keyword>
<dbReference type="KEGG" id="erl:AOC36_02310"/>
<feature type="domain" description="CNA-B" evidence="9">
    <location>
        <begin position="1380"/>
        <end position="1477"/>
    </location>
</feature>
<dbReference type="SUPFAM" id="SSF49478">
    <property type="entry name" value="Cna protein B-type domain"/>
    <property type="match status" value="9"/>
</dbReference>
<dbReference type="InterPro" id="IPR008456">
    <property type="entry name" value="Collagen-bd_dom"/>
</dbReference>
<feature type="domain" description="CNA-B" evidence="9">
    <location>
        <begin position="1485"/>
        <end position="1573"/>
    </location>
</feature>
<feature type="transmembrane region" description="Helical" evidence="7">
    <location>
        <begin position="20"/>
        <end position="36"/>
    </location>
</feature>
<comment type="subcellular location">
    <subcellularLocation>
        <location evidence="1">Secreted</location>
        <location evidence="1">Cell wall</location>
        <topology evidence="1">Peptidoglycan-anchor</topology>
    </subcellularLocation>
</comment>
<feature type="domain" description="SDR-like Ig" evidence="11">
    <location>
        <begin position="108"/>
        <end position="192"/>
    </location>
</feature>
<protein>
    <recommendedName>
        <fullName evidence="14">Gram-positive cocci surface proteins LPxTG domain-containing protein</fullName>
    </recommendedName>
</protein>
<evidence type="ECO:0000313" key="13">
    <source>
        <dbReference type="Proteomes" id="UP000063781"/>
    </source>
</evidence>
<keyword evidence="5" id="KW-0572">Peptidoglycan-anchor</keyword>
<feature type="domain" description="SpaA-like prealbumin fold" evidence="10">
    <location>
        <begin position="1260"/>
        <end position="1330"/>
    </location>
</feature>